<comment type="caution">
    <text evidence="3">The sequence shown here is derived from an EMBL/GenBank/DDBJ whole genome shotgun (WGS) entry which is preliminary data.</text>
</comment>
<dbReference type="PANTHER" id="PTHR43428:SF1">
    <property type="entry name" value="ARSENATE REDUCTASE"/>
    <property type="match status" value="1"/>
</dbReference>
<dbReference type="GO" id="GO:0046685">
    <property type="term" value="P:response to arsenic-containing substance"/>
    <property type="evidence" value="ECO:0007669"/>
    <property type="project" value="UniProtKB-KW"/>
</dbReference>
<dbReference type="SUPFAM" id="SSF52788">
    <property type="entry name" value="Phosphotyrosine protein phosphatases I"/>
    <property type="match status" value="1"/>
</dbReference>
<gene>
    <name evidence="3" type="ORF">HYY20_01950</name>
</gene>
<dbReference type="PANTHER" id="PTHR43428">
    <property type="entry name" value="ARSENATE REDUCTASE"/>
    <property type="match status" value="1"/>
</dbReference>
<dbReference type="InterPro" id="IPR023485">
    <property type="entry name" value="Ptyr_pPase"/>
</dbReference>
<evidence type="ECO:0000259" key="2">
    <source>
        <dbReference type="SMART" id="SM00226"/>
    </source>
</evidence>
<dbReference type="SMART" id="SM00226">
    <property type="entry name" value="LMWPc"/>
    <property type="match status" value="1"/>
</dbReference>
<name>A0A932CM66_UNCTE</name>
<dbReference type="CDD" id="cd16345">
    <property type="entry name" value="LMWP_ArsC"/>
    <property type="match status" value="1"/>
</dbReference>
<dbReference type="InterPro" id="IPR036196">
    <property type="entry name" value="Ptyr_pPase_sf"/>
</dbReference>
<sequence length="166" mass="19348">MPAGKPPAFRSLVLYRSPKENRQEHKCYPPLTRRQPNRNTNRGKFTEKRYSWRAGTEPADFVHPLAVQIMKEIGIDISEQRSKPLDMGLAQTMDAIITVCDDAEERCPMIPGVRRFHLPILDPLEGSGTWEEVLNRFRAVRDNMSWRINEIIKEIKLIPIYQLMVY</sequence>
<proteinExistence type="predicted"/>
<dbReference type="Pfam" id="PF01451">
    <property type="entry name" value="LMWPc"/>
    <property type="match status" value="1"/>
</dbReference>
<keyword evidence="1" id="KW-0059">Arsenical resistance</keyword>
<accession>A0A932CM66</accession>
<feature type="domain" description="Phosphotyrosine protein phosphatase I" evidence="2">
    <location>
        <begin position="38"/>
        <end position="154"/>
    </location>
</feature>
<dbReference type="AlphaFoldDB" id="A0A932CM66"/>
<evidence type="ECO:0000313" key="4">
    <source>
        <dbReference type="Proteomes" id="UP000769766"/>
    </source>
</evidence>
<feature type="non-terminal residue" evidence="3">
    <location>
        <position position="166"/>
    </location>
</feature>
<reference evidence="3" key="1">
    <citation type="submission" date="2020-07" db="EMBL/GenBank/DDBJ databases">
        <title>Huge and variable diversity of episymbiotic CPR bacteria and DPANN archaea in groundwater ecosystems.</title>
        <authorList>
            <person name="He C.Y."/>
            <person name="Keren R."/>
            <person name="Whittaker M."/>
            <person name="Farag I.F."/>
            <person name="Doudna J."/>
            <person name="Cate J.H.D."/>
            <person name="Banfield J.F."/>
        </authorList>
    </citation>
    <scope>NUCLEOTIDE SEQUENCE</scope>
    <source>
        <strain evidence="3">NC_groundwater_672_Ag_B-0.1um_62_36</strain>
    </source>
</reference>
<dbReference type="Gene3D" id="3.40.50.2300">
    <property type="match status" value="1"/>
</dbReference>
<dbReference type="Proteomes" id="UP000769766">
    <property type="component" value="Unassembled WGS sequence"/>
</dbReference>
<organism evidence="3 4">
    <name type="scientific">Tectimicrobiota bacterium</name>
    <dbReference type="NCBI Taxonomy" id="2528274"/>
    <lineage>
        <taxon>Bacteria</taxon>
        <taxon>Pseudomonadati</taxon>
        <taxon>Nitrospinota/Tectimicrobiota group</taxon>
        <taxon>Candidatus Tectimicrobiota</taxon>
    </lineage>
</organism>
<evidence type="ECO:0000313" key="3">
    <source>
        <dbReference type="EMBL" id="MBI2875626.1"/>
    </source>
</evidence>
<dbReference type="EMBL" id="JACPRF010000057">
    <property type="protein sequence ID" value="MBI2875626.1"/>
    <property type="molecule type" value="Genomic_DNA"/>
</dbReference>
<evidence type="ECO:0000256" key="1">
    <source>
        <dbReference type="ARBA" id="ARBA00022849"/>
    </source>
</evidence>
<protein>
    <submittedName>
        <fullName evidence="3">Arsenate reductase ArsC</fullName>
    </submittedName>
</protein>